<dbReference type="InterPro" id="IPR050738">
    <property type="entry name" value="Sulfatase"/>
</dbReference>
<dbReference type="Pfam" id="PF00884">
    <property type="entry name" value="Sulfatase"/>
    <property type="match status" value="1"/>
</dbReference>
<keyword evidence="4" id="KW-0106">Calcium</keyword>
<evidence type="ECO:0000256" key="4">
    <source>
        <dbReference type="ARBA" id="ARBA00022837"/>
    </source>
</evidence>
<dbReference type="InterPro" id="IPR017850">
    <property type="entry name" value="Alkaline_phosphatase_core_sf"/>
</dbReference>
<dbReference type="Proteomes" id="UP000186108">
    <property type="component" value="Chromosome"/>
</dbReference>
<dbReference type="PROSITE" id="PS00523">
    <property type="entry name" value="SULFATASE_1"/>
    <property type="match status" value="1"/>
</dbReference>
<comment type="similarity">
    <text evidence="1">Belongs to the sulfatase family.</text>
</comment>
<keyword evidence="3" id="KW-0378">Hydrolase</keyword>
<keyword evidence="2" id="KW-0479">Metal-binding</keyword>
<evidence type="ECO:0000313" key="7">
    <source>
        <dbReference type="Proteomes" id="UP000186108"/>
    </source>
</evidence>
<dbReference type="CDD" id="cd16025">
    <property type="entry name" value="PAS_like"/>
    <property type="match status" value="1"/>
</dbReference>
<feature type="domain" description="Sulfatase N-terminal" evidence="5">
    <location>
        <begin position="33"/>
        <end position="464"/>
    </location>
</feature>
<gene>
    <name evidence="6" type="ORF">R1CP_20580</name>
</gene>
<dbReference type="InterPro" id="IPR000917">
    <property type="entry name" value="Sulfatase_N"/>
</dbReference>
<dbReference type="PANTHER" id="PTHR42693:SF43">
    <property type="entry name" value="BLL2667 PROTEIN"/>
    <property type="match status" value="1"/>
</dbReference>
<evidence type="ECO:0000256" key="3">
    <source>
        <dbReference type="ARBA" id="ARBA00022801"/>
    </source>
</evidence>
<dbReference type="EMBL" id="CP009111">
    <property type="protein sequence ID" value="ANS28796.1"/>
    <property type="molecule type" value="Genomic_DNA"/>
</dbReference>
<sequence length="785" mass="85867">MAVPFRGIVNVDIRDSVPDWGPYEQPKAAPGSPNVLYIVLDDVGFGALGCYGGPIETPNIDRIAANGLRYGQWHTTALCSPTRSCLLTGRNHTTNGMACISEAAVGFPGANGHIPPECATLAEILVEQGFSTAMVGKWHLCAEDEMNLASTKRNWPIGRGFERFYGFLGAETSQWYPDLVHDNHPVEQPASPEEGYHFGVDITDRALEYFGDVKAIAPDRPVFLYYAPGCAHAPHQAPKAWTDRYRGRFDAGYEAMRAEILARQKEMGLIPPGTELPALNPIGGPETRSGPEGKPFPLMDYTRPWESLSGDEKRLFARMAEVYAGFVSHCDDQIGRLLAYLEEIEQLDNTIIVLVSDNGASGEGGPNGSVNENKLFNGVPDDLAENLSLLDDLGTTRTYNHYPNGWAMAFNAPFKMWKRYSFNGGTCDPCIISWPAGITARGEIRDQYHHATDVVPTLLDCLGIELPDTVKGYTQHPIQGVSMRYSFDAAAIPTAKHTQFYSMLGTRGIWHDGWKAVTTHPAISGWSHFPEDAWELYHTETDRSELHDRAAEEPGRLAELVGLWFHEAGANQALPLDDRLPIEILLTPRPQLTPPRNRYVYRPGGAEVPESVAVSVRNRSYSIGALVDIPGPGAAGVLFSHGGRFGGHALYVKDNRLHYVYNFLGSEQQLIRADEELPTGENLILAASFDKDGEDPPGHAHGVLSLYYGDRKVAEGRIHTQAGKFGIGGEGLNAGRDAGEPVTDDYPGTAPWAFTGGTLNRVAVDVSGEPFVDLEREAAAMLSRE</sequence>
<dbReference type="Gene3D" id="3.40.720.10">
    <property type="entry name" value="Alkaline Phosphatase, subunit A"/>
    <property type="match status" value="1"/>
</dbReference>
<accession>A0A1B1K8A4</accession>
<dbReference type="GO" id="GO:0016787">
    <property type="term" value="F:hydrolase activity"/>
    <property type="evidence" value="ECO:0007669"/>
    <property type="project" value="UniProtKB-KW"/>
</dbReference>
<organism evidence="6 7">
    <name type="scientific">Rhodococcus opacus</name>
    <name type="common">Nocardia opaca</name>
    <dbReference type="NCBI Taxonomy" id="37919"/>
    <lineage>
        <taxon>Bacteria</taxon>
        <taxon>Bacillati</taxon>
        <taxon>Actinomycetota</taxon>
        <taxon>Actinomycetes</taxon>
        <taxon>Mycobacteriales</taxon>
        <taxon>Nocardiaceae</taxon>
        <taxon>Rhodococcus</taxon>
    </lineage>
</organism>
<dbReference type="AlphaFoldDB" id="A0A1B1K8A4"/>
<protein>
    <submittedName>
        <fullName evidence="6">Sulfatase family protein</fullName>
    </submittedName>
</protein>
<dbReference type="SUPFAM" id="SSF53649">
    <property type="entry name" value="Alkaline phosphatase-like"/>
    <property type="match status" value="1"/>
</dbReference>
<dbReference type="InterPro" id="IPR024607">
    <property type="entry name" value="Sulfatase_CS"/>
</dbReference>
<dbReference type="PANTHER" id="PTHR42693">
    <property type="entry name" value="ARYLSULFATASE FAMILY MEMBER"/>
    <property type="match status" value="1"/>
</dbReference>
<dbReference type="RefSeq" id="WP_065491428.1">
    <property type="nucleotide sequence ID" value="NZ_CP009111.1"/>
</dbReference>
<dbReference type="GO" id="GO:0046872">
    <property type="term" value="F:metal ion binding"/>
    <property type="evidence" value="ECO:0007669"/>
    <property type="project" value="UniProtKB-KW"/>
</dbReference>
<evidence type="ECO:0000259" key="5">
    <source>
        <dbReference type="Pfam" id="PF00884"/>
    </source>
</evidence>
<name>A0A1B1K8A4_RHOOP</name>
<dbReference type="PATRIC" id="fig|37919.13.peg.4324"/>
<reference evidence="6 7" key="1">
    <citation type="submission" date="2014-07" db="EMBL/GenBank/DDBJ databases">
        <authorList>
            <person name="Zhang J.E."/>
            <person name="Yang H."/>
            <person name="Guo J."/>
            <person name="Deng Z."/>
            <person name="Luo H."/>
            <person name="Luo M."/>
            <person name="Zhao B."/>
        </authorList>
    </citation>
    <scope>NUCLEOTIDE SEQUENCE [LARGE SCALE GENOMIC DNA]</scope>
    <source>
        <strain evidence="6 7">1CP</strain>
    </source>
</reference>
<evidence type="ECO:0000256" key="2">
    <source>
        <dbReference type="ARBA" id="ARBA00022723"/>
    </source>
</evidence>
<evidence type="ECO:0000256" key="1">
    <source>
        <dbReference type="ARBA" id="ARBA00008779"/>
    </source>
</evidence>
<proteinExistence type="inferred from homology"/>
<evidence type="ECO:0000313" key="6">
    <source>
        <dbReference type="EMBL" id="ANS28796.1"/>
    </source>
</evidence>
<dbReference type="Gene3D" id="3.30.1120.10">
    <property type="match status" value="1"/>
</dbReference>